<sequence>SWSPLALACLTVSYSCNFVDAGVCIVEIWNKPVWWGEHYEYMLNDGHLPLLTWVHFLCIGIAAFETVPHSIVFIQLFRGVVNQRKYERLLRTCLTLSAAICIGIACTLSYNFYLVANLPVDATVDDAKADFDFIDDLYINMYTVGVCQMAAIFVYMNVMYRRYHKQSHAMTGNAIRLEDTSSPIPANPISQGKPKRKVSKVTIVPWIMSFYAFTCGYMVIQRIDLFDNISWLHMTRTTWVLSTNSLEVVAMVALYYPPKRPNVKWVPSSSDVGQERFGSV</sequence>
<comment type="caution">
    <text evidence="3">The sequence shown here is derived from an EMBL/GenBank/DDBJ whole genome shotgun (WGS) entry which is preliminary data.</text>
</comment>
<feature type="signal peptide" evidence="2">
    <location>
        <begin position="1"/>
        <end position="21"/>
    </location>
</feature>
<keyword evidence="1" id="KW-0472">Membrane</keyword>
<dbReference type="EMBL" id="BDIP01002879">
    <property type="protein sequence ID" value="GIQ86957.1"/>
    <property type="molecule type" value="Genomic_DNA"/>
</dbReference>
<keyword evidence="4" id="KW-1185">Reference proteome</keyword>
<gene>
    <name evidence="3" type="ORF">KIPB_008904</name>
</gene>
<reference evidence="3 4" key="1">
    <citation type="journal article" date="2018" name="PLoS ONE">
        <title>The draft genome of Kipferlia bialata reveals reductive genome evolution in fornicate parasites.</title>
        <authorList>
            <person name="Tanifuji G."/>
            <person name="Takabayashi S."/>
            <person name="Kume K."/>
            <person name="Takagi M."/>
            <person name="Nakayama T."/>
            <person name="Kamikawa R."/>
            <person name="Inagaki Y."/>
            <person name="Hashimoto T."/>
        </authorList>
    </citation>
    <scope>NUCLEOTIDE SEQUENCE [LARGE SCALE GENOMIC DNA]</scope>
    <source>
        <strain evidence="3">NY0173</strain>
    </source>
</reference>
<name>A0A9K3D1G1_9EUKA</name>
<evidence type="ECO:0000256" key="2">
    <source>
        <dbReference type="SAM" id="SignalP"/>
    </source>
</evidence>
<keyword evidence="1" id="KW-1133">Transmembrane helix</keyword>
<feature type="transmembrane region" description="Helical" evidence="1">
    <location>
        <begin position="89"/>
        <end position="113"/>
    </location>
</feature>
<feature type="chain" id="PRO_5039925849" description="THH1/TOM1/TOM3 domain-containing protein" evidence="2">
    <location>
        <begin position="22"/>
        <end position="280"/>
    </location>
</feature>
<keyword evidence="2" id="KW-0732">Signal</keyword>
<feature type="transmembrane region" description="Helical" evidence="1">
    <location>
        <begin position="201"/>
        <end position="219"/>
    </location>
</feature>
<dbReference type="AlphaFoldDB" id="A0A9K3D1G1"/>
<feature type="transmembrane region" description="Helical" evidence="1">
    <location>
        <begin position="139"/>
        <end position="160"/>
    </location>
</feature>
<feature type="non-terminal residue" evidence="3">
    <location>
        <position position="280"/>
    </location>
</feature>
<proteinExistence type="predicted"/>
<accession>A0A9K3D1G1</accession>
<protein>
    <recommendedName>
        <fullName evidence="5">THH1/TOM1/TOM3 domain-containing protein</fullName>
    </recommendedName>
</protein>
<evidence type="ECO:0000313" key="3">
    <source>
        <dbReference type="EMBL" id="GIQ86957.1"/>
    </source>
</evidence>
<organism evidence="3 4">
    <name type="scientific">Kipferlia bialata</name>
    <dbReference type="NCBI Taxonomy" id="797122"/>
    <lineage>
        <taxon>Eukaryota</taxon>
        <taxon>Metamonada</taxon>
        <taxon>Carpediemonas-like organisms</taxon>
        <taxon>Kipferlia</taxon>
    </lineage>
</organism>
<keyword evidence="1" id="KW-0812">Transmembrane</keyword>
<feature type="transmembrane region" description="Helical" evidence="1">
    <location>
        <begin position="53"/>
        <end position="77"/>
    </location>
</feature>
<feature type="transmembrane region" description="Helical" evidence="1">
    <location>
        <begin position="239"/>
        <end position="256"/>
    </location>
</feature>
<dbReference type="Proteomes" id="UP000265618">
    <property type="component" value="Unassembled WGS sequence"/>
</dbReference>
<evidence type="ECO:0000256" key="1">
    <source>
        <dbReference type="SAM" id="Phobius"/>
    </source>
</evidence>
<evidence type="ECO:0008006" key="5">
    <source>
        <dbReference type="Google" id="ProtNLM"/>
    </source>
</evidence>
<evidence type="ECO:0000313" key="4">
    <source>
        <dbReference type="Proteomes" id="UP000265618"/>
    </source>
</evidence>